<dbReference type="EMBL" id="JBHUDK010000005">
    <property type="protein sequence ID" value="MFD1598496.1"/>
    <property type="molecule type" value="Genomic_DNA"/>
</dbReference>
<feature type="transmembrane region" description="Helical" evidence="6">
    <location>
        <begin position="289"/>
        <end position="307"/>
    </location>
</feature>
<dbReference type="GO" id="GO:0005886">
    <property type="term" value="C:plasma membrane"/>
    <property type="evidence" value="ECO:0007669"/>
    <property type="project" value="UniProtKB-SubCell"/>
</dbReference>
<dbReference type="InterPro" id="IPR001851">
    <property type="entry name" value="ABC_transp_permease"/>
</dbReference>
<dbReference type="Pfam" id="PF02653">
    <property type="entry name" value="BPD_transp_2"/>
    <property type="match status" value="1"/>
</dbReference>
<dbReference type="Proteomes" id="UP001597085">
    <property type="component" value="Unassembled WGS sequence"/>
</dbReference>
<keyword evidence="3 6" id="KW-0812">Transmembrane</keyword>
<feature type="transmembrane region" description="Helical" evidence="6">
    <location>
        <begin position="16"/>
        <end position="32"/>
    </location>
</feature>
<dbReference type="CDD" id="cd06581">
    <property type="entry name" value="TM_PBP1_LivM_like"/>
    <property type="match status" value="1"/>
</dbReference>
<accession>A0ABD6CMH0</accession>
<feature type="transmembrane region" description="Helical" evidence="6">
    <location>
        <begin position="168"/>
        <end position="196"/>
    </location>
</feature>
<evidence type="ECO:0000256" key="6">
    <source>
        <dbReference type="SAM" id="Phobius"/>
    </source>
</evidence>
<dbReference type="PANTHER" id="PTHR30482:SF17">
    <property type="entry name" value="ABC TRANSPORTER ATP-BINDING PROTEIN"/>
    <property type="match status" value="1"/>
</dbReference>
<evidence type="ECO:0000256" key="2">
    <source>
        <dbReference type="ARBA" id="ARBA00022475"/>
    </source>
</evidence>
<comment type="subcellular location">
    <subcellularLocation>
        <location evidence="1">Cell membrane</location>
        <topology evidence="1">Multi-pass membrane protein</topology>
    </subcellularLocation>
</comment>
<evidence type="ECO:0000256" key="5">
    <source>
        <dbReference type="ARBA" id="ARBA00023136"/>
    </source>
</evidence>
<evidence type="ECO:0000256" key="3">
    <source>
        <dbReference type="ARBA" id="ARBA00022692"/>
    </source>
</evidence>
<proteinExistence type="predicted"/>
<keyword evidence="5 6" id="KW-0472">Membrane</keyword>
<feature type="transmembrane region" description="Helical" evidence="6">
    <location>
        <begin position="121"/>
        <end position="148"/>
    </location>
</feature>
<dbReference type="PANTHER" id="PTHR30482">
    <property type="entry name" value="HIGH-AFFINITY BRANCHED-CHAIN AMINO ACID TRANSPORT SYSTEM PERMEASE"/>
    <property type="match status" value="1"/>
</dbReference>
<evidence type="ECO:0000256" key="4">
    <source>
        <dbReference type="ARBA" id="ARBA00022989"/>
    </source>
</evidence>
<feature type="transmembrane region" description="Helical" evidence="6">
    <location>
        <begin position="44"/>
        <end position="71"/>
    </location>
</feature>
<keyword evidence="8" id="KW-1185">Reference proteome</keyword>
<name>A0ABD6CMH0_9EURY</name>
<evidence type="ECO:0000313" key="8">
    <source>
        <dbReference type="Proteomes" id="UP001597085"/>
    </source>
</evidence>
<protein>
    <submittedName>
        <fullName evidence="7">Branched-chain amino acid ABC transporter permease</fullName>
    </submittedName>
</protein>
<feature type="transmembrane region" description="Helical" evidence="6">
    <location>
        <begin position="91"/>
        <end position="114"/>
    </location>
</feature>
<gene>
    <name evidence="7" type="ORF">ACFSBX_05950</name>
</gene>
<dbReference type="RefSeq" id="WP_256419732.1">
    <property type="nucleotide sequence ID" value="NZ_JANHDI010000001.1"/>
</dbReference>
<organism evidence="7 8">
    <name type="scientific">Halobellus rarus</name>
    <dbReference type="NCBI Taxonomy" id="1126237"/>
    <lineage>
        <taxon>Archaea</taxon>
        <taxon>Methanobacteriati</taxon>
        <taxon>Methanobacteriota</taxon>
        <taxon>Stenosarchaea group</taxon>
        <taxon>Halobacteria</taxon>
        <taxon>Halobacteriales</taxon>
        <taxon>Haloferacaceae</taxon>
        <taxon>Halobellus</taxon>
    </lineage>
</organism>
<comment type="caution">
    <text evidence="7">The sequence shown here is derived from an EMBL/GenBank/DDBJ whole genome shotgun (WGS) entry which is preliminary data.</text>
</comment>
<feature type="transmembrane region" description="Helical" evidence="6">
    <location>
        <begin position="255"/>
        <end position="277"/>
    </location>
</feature>
<evidence type="ECO:0000313" key="7">
    <source>
        <dbReference type="EMBL" id="MFD1598496.1"/>
    </source>
</evidence>
<keyword evidence="4 6" id="KW-1133">Transmembrane helix</keyword>
<keyword evidence="2" id="KW-1003">Cell membrane</keyword>
<feature type="transmembrane region" description="Helical" evidence="6">
    <location>
        <begin position="216"/>
        <end position="235"/>
    </location>
</feature>
<sequence length="342" mass="35924">MATADAAVDLKTPGEIAKLAGLLALVALPLFVSEYQVSTWSTYLTFALLALSIDLVWGYTGLLTLGHAAFFGAGAYVTAKLLKEVPAVPDAAVVFVVAPAFAALLTLGLGWFLFSADVKGSYFAITTLIVSIIFESVAGEFVGFLGGFNGIYGVPSIQVVGFELTATMSYYLALGILVGSYLFLRLLVGSAFGRVLRGIRGNQERTEFFGYDTQRYRLIVFTLSGAMAGVAGSMYATIDGFVSPPLLGFVLSTQVVIWIAVGGRGTLIGAVFGAILIQYLNSTLSDVLINYWEMGLAVLFIAVVIGAPRGIVGLLSDTVEGVQTSLDSANRGDLGAGGELDD</sequence>
<reference evidence="7 8" key="1">
    <citation type="journal article" date="2019" name="Int. J. Syst. Evol. Microbiol.">
        <title>The Global Catalogue of Microorganisms (GCM) 10K type strain sequencing project: providing services to taxonomists for standard genome sequencing and annotation.</title>
        <authorList>
            <consortium name="The Broad Institute Genomics Platform"/>
            <consortium name="The Broad Institute Genome Sequencing Center for Infectious Disease"/>
            <person name="Wu L."/>
            <person name="Ma J."/>
        </authorList>
    </citation>
    <scope>NUCLEOTIDE SEQUENCE [LARGE SCALE GENOMIC DNA]</scope>
    <source>
        <strain evidence="7 8">CGMCC 1.12121</strain>
    </source>
</reference>
<dbReference type="AlphaFoldDB" id="A0ABD6CMH0"/>
<dbReference type="InterPro" id="IPR043428">
    <property type="entry name" value="LivM-like"/>
</dbReference>
<evidence type="ECO:0000256" key="1">
    <source>
        <dbReference type="ARBA" id="ARBA00004651"/>
    </source>
</evidence>